<sequence>MRKLKVAWVTPGPFAVPSDRSSSVERVVEHLARLLAATADITVYGRRAKGFPAEEYLQGVRYRRVPYRGPVSYFREVARQIAGQKPDVIRVENRPKLALWLKRRFSTTPVWLALHSLTFVTPPRIGCKRLRECFRAVDLILANSEFLRARLIELIPEAAHKIETHVPGVEPAAFPSRWEADQTDERERMLAASGLGGRKVVLFAGRLRRYKGVHRLLAAMPHIVRAVPEAVLVIAGGASYGSNKATPYVRRLHRMARSMPGHVRFLTYVPHRRLAEWYRCADVAVVPSSRNEAFGLVVVEAMASGVPVVATAAGGIPEIVADGVTGYLVPLGTDVSRQLAEKTSELLLRPLQARMMGEAGRSRVLERFTWEHAANRMLETMRRRLPRTSAVSDCV</sequence>
<dbReference type="PANTHER" id="PTHR45947">
    <property type="entry name" value="SULFOQUINOVOSYL TRANSFERASE SQD2"/>
    <property type="match status" value="1"/>
</dbReference>
<dbReference type="PANTHER" id="PTHR45947:SF3">
    <property type="entry name" value="SULFOQUINOVOSYL TRANSFERASE SQD2"/>
    <property type="match status" value="1"/>
</dbReference>
<comment type="caution">
    <text evidence="3">The sequence shown here is derived from an EMBL/GenBank/DDBJ whole genome shotgun (WGS) entry which is preliminary data.</text>
</comment>
<dbReference type="InterPro" id="IPR028098">
    <property type="entry name" value="Glyco_trans_4-like_N"/>
</dbReference>
<dbReference type="InterPro" id="IPR001296">
    <property type="entry name" value="Glyco_trans_1"/>
</dbReference>
<dbReference type="InterPro" id="IPR050194">
    <property type="entry name" value="Glycosyltransferase_grp1"/>
</dbReference>
<organism evidence="3 4">
    <name type="scientific">Candidatus Reconcilbacillus cellulovorans</name>
    <dbReference type="NCBI Taxonomy" id="1906605"/>
    <lineage>
        <taxon>Bacteria</taxon>
        <taxon>Bacillati</taxon>
        <taxon>Bacillota</taxon>
        <taxon>Bacilli</taxon>
        <taxon>Bacillales</taxon>
        <taxon>Paenibacillaceae</taxon>
        <taxon>Candidatus Reconcilbacillus</taxon>
    </lineage>
</organism>
<evidence type="ECO:0000313" key="4">
    <source>
        <dbReference type="Proteomes" id="UP000243688"/>
    </source>
</evidence>
<dbReference type="AlphaFoldDB" id="A0A2A6DYD3"/>
<evidence type="ECO:0008006" key="5">
    <source>
        <dbReference type="Google" id="ProtNLM"/>
    </source>
</evidence>
<dbReference type="SUPFAM" id="SSF53756">
    <property type="entry name" value="UDP-Glycosyltransferase/glycogen phosphorylase"/>
    <property type="match status" value="1"/>
</dbReference>
<dbReference type="Pfam" id="PF13439">
    <property type="entry name" value="Glyco_transf_4"/>
    <property type="match status" value="1"/>
</dbReference>
<evidence type="ECO:0000259" key="1">
    <source>
        <dbReference type="Pfam" id="PF00534"/>
    </source>
</evidence>
<dbReference type="Gene3D" id="3.40.50.2000">
    <property type="entry name" value="Glycogen Phosphorylase B"/>
    <property type="match status" value="2"/>
</dbReference>
<proteinExistence type="predicted"/>
<dbReference type="Pfam" id="PF00534">
    <property type="entry name" value="Glycos_transf_1"/>
    <property type="match status" value="1"/>
</dbReference>
<evidence type="ECO:0000259" key="2">
    <source>
        <dbReference type="Pfam" id="PF13439"/>
    </source>
</evidence>
<dbReference type="Proteomes" id="UP000243688">
    <property type="component" value="Unassembled WGS sequence"/>
</dbReference>
<accession>A0A2A6DYD3</accession>
<dbReference type="CDD" id="cd03801">
    <property type="entry name" value="GT4_PimA-like"/>
    <property type="match status" value="1"/>
</dbReference>
<feature type="domain" description="Glycosyl transferase family 1" evidence="1">
    <location>
        <begin position="193"/>
        <end position="362"/>
    </location>
</feature>
<feature type="domain" description="Glycosyltransferase subfamily 4-like N-terminal" evidence="2">
    <location>
        <begin position="24"/>
        <end position="171"/>
    </location>
</feature>
<protein>
    <recommendedName>
        <fullName evidence="5">Glycosyl transferase family 1</fullName>
    </recommendedName>
</protein>
<dbReference type="EMBL" id="MOXJ01000030">
    <property type="protein sequence ID" value="PDO09702.1"/>
    <property type="molecule type" value="Genomic_DNA"/>
</dbReference>
<evidence type="ECO:0000313" key="3">
    <source>
        <dbReference type="EMBL" id="PDO09702.1"/>
    </source>
</evidence>
<gene>
    <name evidence="3" type="ORF">BLM47_11085</name>
</gene>
<reference evidence="3 4" key="1">
    <citation type="submission" date="2016-12" db="EMBL/GenBank/DDBJ databases">
        <title>Candidatus Reconcilibacillus cellulovorans genome.</title>
        <authorList>
            <person name="Kolinko S."/>
            <person name="Wu Y.-W."/>
            <person name="Tachea F."/>
            <person name="Denzel E."/>
            <person name="Hiras J."/>
            <person name="Baecker N."/>
            <person name="Chan L.J."/>
            <person name="Eichorst S.A."/>
            <person name="Frey D."/>
            <person name="Adams P.D."/>
            <person name="Pray T."/>
            <person name="Tanjore D."/>
            <person name="Petzold C.J."/>
            <person name="Gladden J.M."/>
            <person name="Simmons B.A."/>
            <person name="Singer S.W."/>
        </authorList>
    </citation>
    <scope>NUCLEOTIDE SEQUENCE [LARGE SCALE GENOMIC DNA]</scope>
    <source>
        <strain evidence="3">JTherm</strain>
    </source>
</reference>
<dbReference type="GO" id="GO:0016757">
    <property type="term" value="F:glycosyltransferase activity"/>
    <property type="evidence" value="ECO:0007669"/>
    <property type="project" value="InterPro"/>
</dbReference>
<name>A0A2A6DYD3_9BACL</name>